<dbReference type="NCBIfam" id="TIGR00945">
    <property type="entry name" value="tatC"/>
    <property type="match status" value="1"/>
</dbReference>
<accession>A0A177ZU39</accession>
<dbReference type="PANTHER" id="PTHR30371:SF4">
    <property type="entry name" value="SEC-INDEPENDENT PROTEIN TRANSLOCASE PROTEIN TATCD"/>
    <property type="match status" value="1"/>
</dbReference>
<feature type="transmembrane region" description="Helical" evidence="5">
    <location>
        <begin position="144"/>
        <end position="173"/>
    </location>
</feature>
<keyword evidence="3 5" id="KW-1133">Transmembrane helix</keyword>
<feature type="transmembrane region" description="Helical" evidence="5">
    <location>
        <begin position="208"/>
        <end position="227"/>
    </location>
</feature>
<keyword evidence="5" id="KW-1003">Cell membrane</keyword>
<keyword evidence="7" id="KW-1185">Reference proteome</keyword>
<evidence type="ECO:0000256" key="4">
    <source>
        <dbReference type="ARBA" id="ARBA00023136"/>
    </source>
</evidence>
<comment type="subunit">
    <text evidence="5">Forms a complex with TatA.</text>
</comment>
<feature type="transmembrane region" description="Helical" evidence="5">
    <location>
        <begin position="17"/>
        <end position="40"/>
    </location>
</feature>
<proteinExistence type="inferred from homology"/>
<keyword evidence="5" id="KW-0653">Protein transport</keyword>
<dbReference type="GO" id="GO:0065002">
    <property type="term" value="P:intracellular protein transmembrane transport"/>
    <property type="evidence" value="ECO:0007669"/>
    <property type="project" value="TreeGrafter"/>
</dbReference>
<keyword evidence="2 5" id="KW-0812">Transmembrane</keyword>
<dbReference type="GO" id="GO:0033281">
    <property type="term" value="C:TAT protein transport complex"/>
    <property type="evidence" value="ECO:0007669"/>
    <property type="project" value="UniProtKB-UniRule"/>
</dbReference>
<comment type="function">
    <text evidence="5">Part of the twin-arginine translocation (Tat) system that transports large folded proteins containing a characteristic twin-arginine motif in their signal peptide across membranes.</text>
</comment>
<keyword evidence="5" id="KW-0811">Translocation</keyword>
<evidence type="ECO:0000256" key="1">
    <source>
        <dbReference type="ARBA" id="ARBA00004141"/>
    </source>
</evidence>
<dbReference type="Pfam" id="PF00902">
    <property type="entry name" value="TatC"/>
    <property type="match status" value="1"/>
</dbReference>
<evidence type="ECO:0000256" key="5">
    <source>
        <dbReference type="HAMAP-Rule" id="MF_00902"/>
    </source>
</evidence>
<evidence type="ECO:0000256" key="3">
    <source>
        <dbReference type="ARBA" id="ARBA00022989"/>
    </source>
</evidence>
<sequence>MDEERALTEHLGELRKVIIYSVLFIGMCFVIFLIFTQKMIPIVTKEQKLTMLGPLDVIRFYTGIAGSLSLGVSAPFIGLLIWKFIRPALTDLESSKALKFIPAMLVSFAGGILFGFYVVFPFSYQFLLNLGTTNFEMMITTQSYFSFLLMTTIPMGFLFEVPFILMFLTAVEILTPEQLAKSRKYAYVVLAIVSAIITPPDFVSQLIVLIPLFILYEIGIGLSKVIFQKRQKEAAMQANRLPQT</sequence>
<keyword evidence="4 5" id="KW-0472">Membrane</keyword>
<dbReference type="EMBL" id="LDJR01000047">
    <property type="protein sequence ID" value="OAK71009.1"/>
    <property type="molecule type" value="Genomic_DNA"/>
</dbReference>
<dbReference type="STRING" id="217031.ABB05_11535"/>
<dbReference type="PRINTS" id="PR01840">
    <property type="entry name" value="TATCFAMILY"/>
</dbReference>
<dbReference type="Proteomes" id="UP000077881">
    <property type="component" value="Unassembled WGS sequence"/>
</dbReference>
<dbReference type="OrthoDB" id="9777044at2"/>
<keyword evidence="5" id="KW-0813">Transport</keyword>
<name>A0A177ZU39_9BACI</name>
<comment type="subcellular location">
    <subcellularLocation>
        <location evidence="5">Cell membrane</location>
        <topology evidence="5">Multi-pass membrane protein</topology>
    </subcellularLocation>
    <subcellularLocation>
        <location evidence="1">Membrane</location>
        <topology evidence="1">Multi-pass membrane protein</topology>
    </subcellularLocation>
</comment>
<reference evidence="6 7" key="1">
    <citation type="submission" date="2015-05" db="EMBL/GenBank/DDBJ databases">
        <title>Comparison of genome.</title>
        <authorList>
            <person name="Zheng Z."/>
            <person name="Sun M."/>
        </authorList>
    </citation>
    <scope>NUCLEOTIDE SEQUENCE [LARGE SCALE GENOMIC DNA]</scope>
    <source>
        <strain evidence="6 7">G25-74</strain>
    </source>
</reference>
<dbReference type="GO" id="GO:0009977">
    <property type="term" value="F:proton motive force dependent protein transmembrane transporter activity"/>
    <property type="evidence" value="ECO:0007669"/>
    <property type="project" value="TreeGrafter"/>
</dbReference>
<evidence type="ECO:0000313" key="6">
    <source>
        <dbReference type="EMBL" id="OAK71009.1"/>
    </source>
</evidence>
<feature type="transmembrane region" description="Helical" evidence="5">
    <location>
        <begin position="103"/>
        <end position="124"/>
    </location>
</feature>
<dbReference type="GO" id="GO:0043953">
    <property type="term" value="P:protein transport by the Tat complex"/>
    <property type="evidence" value="ECO:0007669"/>
    <property type="project" value="UniProtKB-UniRule"/>
</dbReference>
<comment type="similarity">
    <text evidence="5">Belongs to the TatC family.</text>
</comment>
<dbReference type="AlphaFoldDB" id="A0A177ZU39"/>
<dbReference type="RefSeq" id="WP_057984996.1">
    <property type="nucleotide sequence ID" value="NZ_JAGGKH010000016.1"/>
</dbReference>
<gene>
    <name evidence="5" type="primary">tatC</name>
    <name evidence="6" type="ORF">ABB05_11535</name>
</gene>
<feature type="transmembrane region" description="Helical" evidence="5">
    <location>
        <begin position="185"/>
        <end position="202"/>
    </location>
</feature>
<feature type="transmembrane region" description="Helical" evidence="5">
    <location>
        <begin position="60"/>
        <end position="82"/>
    </location>
</feature>
<dbReference type="PANTHER" id="PTHR30371">
    <property type="entry name" value="SEC-INDEPENDENT PROTEIN TRANSLOCASE PROTEIN TATC"/>
    <property type="match status" value="1"/>
</dbReference>
<organism evidence="6 7">
    <name type="scientific">Lederbergia galactosidilytica</name>
    <dbReference type="NCBI Taxonomy" id="217031"/>
    <lineage>
        <taxon>Bacteria</taxon>
        <taxon>Bacillati</taxon>
        <taxon>Bacillota</taxon>
        <taxon>Bacilli</taxon>
        <taxon>Bacillales</taxon>
        <taxon>Bacillaceae</taxon>
        <taxon>Lederbergia</taxon>
    </lineage>
</organism>
<protein>
    <recommendedName>
        <fullName evidence="5">Sec-independent protein translocase protein TatC</fullName>
    </recommendedName>
</protein>
<dbReference type="HAMAP" id="MF_00902">
    <property type="entry name" value="TatC"/>
    <property type="match status" value="1"/>
</dbReference>
<evidence type="ECO:0000313" key="7">
    <source>
        <dbReference type="Proteomes" id="UP000077881"/>
    </source>
</evidence>
<dbReference type="InterPro" id="IPR002033">
    <property type="entry name" value="TatC"/>
</dbReference>
<dbReference type="PATRIC" id="fig|217031.6.peg.2462"/>
<comment type="caution">
    <text evidence="6">The sequence shown here is derived from an EMBL/GenBank/DDBJ whole genome shotgun (WGS) entry which is preliminary data.</text>
</comment>
<evidence type="ECO:0000256" key="2">
    <source>
        <dbReference type="ARBA" id="ARBA00022692"/>
    </source>
</evidence>